<dbReference type="PROSITE" id="PS51257">
    <property type="entry name" value="PROKAR_LIPOPROTEIN"/>
    <property type="match status" value="1"/>
</dbReference>
<dbReference type="EMBL" id="RCHS01002472">
    <property type="protein sequence ID" value="RMX47183.1"/>
    <property type="molecule type" value="Genomic_DNA"/>
</dbReference>
<dbReference type="GO" id="GO:0008227">
    <property type="term" value="F:G protein-coupled amine receptor activity"/>
    <property type="evidence" value="ECO:0007669"/>
    <property type="project" value="UniProtKB-ARBA"/>
</dbReference>
<evidence type="ECO:0000256" key="5">
    <source>
        <dbReference type="ARBA" id="ARBA00023224"/>
    </source>
</evidence>
<dbReference type="Proteomes" id="UP000275408">
    <property type="component" value="Unassembled WGS sequence"/>
</dbReference>
<comment type="subcellular location">
    <subcellularLocation>
        <location evidence="1">Membrane</location>
        <topology evidence="1">Multi-pass membrane protein</topology>
    </subcellularLocation>
</comment>
<keyword evidence="3" id="KW-1015">Disulfide bond</keyword>
<dbReference type="GO" id="GO:0071880">
    <property type="term" value="P:adenylate cyclase-activating adrenergic receptor signaling pathway"/>
    <property type="evidence" value="ECO:0007669"/>
    <property type="project" value="TreeGrafter"/>
</dbReference>
<organism evidence="7 8">
    <name type="scientific">Pocillopora damicornis</name>
    <name type="common">Cauliflower coral</name>
    <name type="synonym">Millepora damicornis</name>
    <dbReference type="NCBI Taxonomy" id="46731"/>
    <lineage>
        <taxon>Eukaryota</taxon>
        <taxon>Metazoa</taxon>
        <taxon>Cnidaria</taxon>
        <taxon>Anthozoa</taxon>
        <taxon>Hexacorallia</taxon>
        <taxon>Scleractinia</taxon>
        <taxon>Astrocoeniina</taxon>
        <taxon>Pocilloporidae</taxon>
        <taxon>Pocillopora</taxon>
    </lineage>
</organism>
<dbReference type="Gene3D" id="1.20.1070.10">
    <property type="entry name" value="Rhodopsin 7-helix transmembrane proteins"/>
    <property type="match status" value="1"/>
</dbReference>
<dbReference type="Gene3D" id="1.10.1220.70">
    <property type="match status" value="1"/>
</dbReference>
<feature type="transmembrane region" description="Helical" evidence="6">
    <location>
        <begin position="199"/>
        <end position="217"/>
    </location>
</feature>
<evidence type="ECO:0000256" key="6">
    <source>
        <dbReference type="SAM" id="Phobius"/>
    </source>
</evidence>
<evidence type="ECO:0000256" key="2">
    <source>
        <dbReference type="ARBA" id="ARBA00023040"/>
    </source>
</evidence>
<feature type="transmembrane region" description="Helical" evidence="6">
    <location>
        <begin position="122"/>
        <end position="149"/>
    </location>
</feature>
<comment type="caution">
    <text evidence="7">The sequence shown here is derived from an EMBL/GenBank/DDBJ whole genome shotgun (WGS) entry which is preliminary data.</text>
</comment>
<dbReference type="PANTHER" id="PTHR24248:SF199">
    <property type="entry name" value="IP13425P-RELATED"/>
    <property type="match status" value="1"/>
</dbReference>
<name>A0A3M6U0J8_POCDA</name>
<feature type="transmembrane region" description="Helical" evidence="6">
    <location>
        <begin position="12"/>
        <end position="31"/>
    </location>
</feature>
<evidence type="ECO:0000256" key="1">
    <source>
        <dbReference type="ARBA" id="ARBA00004141"/>
    </source>
</evidence>
<dbReference type="AlphaFoldDB" id="A0A3M6U0J8"/>
<keyword evidence="2" id="KW-0297">G-protein coupled receptor</keyword>
<keyword evidence="6" id="KW-1133">Transmembrane helix</keyword>
<keyword evidence="6" id="KW-0472">Membrane</keyword>
<evidence type="ECO:0000256" key="4">
    <source>
        <dbReference type="ARBA" id="ARBA00023170"/>
    </source>
</evidence>
<dbReference type="GO" id="GO:0005886">
    <property type="term" value="C:plasma membrane"/>
    <property type="evidence" value="ECO:0007669"/>
    <property type="project" value="TreeGrafter"/>
</dbReference>
<accession>A0A3M6U0J8</accession>
<protein>
    <recommendedName>
        <fullName evidence="9">G-protein coupled receptors family 1 profile domain-containing protein</fullName>
    </recommendedName>
</protein>
<evidence type="ECO:0000313" key="8">
    <source>
        <dbReference type="Proteomes" id="UP000275408"/>
    </source>
</evidence>
<gene>
    <name evidence="7" type="ORF">pdam_00022254</name>
</gene>
<proteinExistence type="predicted"/>
<sequence length="269" mass="31676">MIVRAKTQYKASAVKWVALITCVFLSCYKIYMRYSLLFLIDQSCNDFHYKIPLQVINSGINPIAYAFFKRDIQQECKRLLFKRRLNVSFAPKPKNLSFLKRWLILVLGCSLGIDYARTMRGYLYLLFEIILCTILIFFLASMFFVVYNLNYRDRTLAKQLRFNQLITRAKTQNMSARYKARMRKASVQKASKRQLRTKTNAFVMSLAVADFGVGMIACNRPCQDYTRLRVFAFRDNLVLINSGINPIAYAFFKRDIQQECKRLLSKRRR</sequence>
<dbReference type="GO" id="GO:0043410">
    <property type="term" value="P:positive regulation of MAPK cascade"/>
    <property type="evidence" value="ECO:0007669"/>
    <property type="project" value="TreeGrafter"/>
</dbReference>
<evidence type="ECO:0000313" key="7">
    <source>
        <dbReference type="EMBL" id="RMX47183.1"/>
    </source>
</evidence>
<keyword evidence="4" id="KW-0675">Receptor</keyword>
<reference evidence="7 8" key="1">
    <citation type="journal article" date="2018" name="Sci. Rep.">
        <title>Comparative analysis of the Pocillopora damicornis genome highlights role of immune system in coral evolution.</title>
        <authorList>
            <person name="Cunning R."/>
            <person name="Bay R.A."/>
            <person name="Gillette P."/>
            <person name="Baker A.C."/>
            <person name="Traylor-Knowles N."/>
        </authorList>
    </citation>
    <scope>NUCLEOTIDE SEQUENCE [LARGE SCALE GENOMIC DNA]</scope>
    <source>
        <strain evidence="7">RSMAS</strain>
        <tissue evidence="7">Whole animal</tissue>
    </source>
</reference>
<evidence type="ECO:0000256" key="3">
    <source>
        <dbReference type="ARBA" id="ARBA00023157"/>
    </source>
</evidence>
<dbReference type="SUPFAM" id="SSF81321">
    <property type="entry name" value="Family A G protein-coupled receptor-like"/>
    <property type="match status" value="2"/>
</dbReference>
<keyword evidence="8" id="KW-1185">Reference proteome</keyword>
<evidence type="ECO:0008006" key="9">
    <source>
        <dbReference type="Google" id="ProtNLM"/>
    </source>
</evidence>
<keyword evidence="5" id="KW-0807">Transducer</keyword>
<keyword evidence="6" id="KW-0812">Transmembrane</keyword>
<dbReference type="PANTHER" id="PTHR24248">
    <property type="entry name" value="ADRENERGIC RECEPTOR-RELATED G-PROTEIN COUPLED RECEPTOR"/>
    <property type="match status" value="1"/>
</dbReference>